<evidence type="ECO:0000313" key="2">
    <source>
        <dbReference type="Proteomes" id="UP001652740"/>
    </source>
</evidence>
<proteinExistence type="predicted"/>
<dbReference type="GeneID" id="113513187"/>
<dbReference type="FunCoup" id="A0A6J1WNQ6">
    <property type="interactions" value="20"/>
</dbReference>
<dbReference type="RefSeq" id="XP_026752969.2">
    <property type="nucleotide sequence ID" value="XM_026897168.3"/>
</dbReference>
<dbReference type="AlphaFoldDB" id="A0A6J1WNQ6"/>
<feature type="domain" description="DALR anticodon binding" evidence="1">
    <location>
        <begin position="281"/>
        <end position="417"/>
    </location>
</feature>
<dbReference type="PANTHER" id="PTHR16043">
    <property type="entry name" value="DALRD3 PROTEIN"/>
    <property type="match status" value="1"/>
</dbReference>
<dbReference type="InterPro" id="IPR037380">
    <property type="entry name" value="DALRD3"/>
</dbReference>
<dbReference type="Proteomes" id="UP001652740">
    <property type="component" value="Unplaced"/>
</dbReference>
<dbReference type="GO" id="GO:0006420">
    <property type="term" value="P:arginyl-tRNA aminoacylation"/>
    <property type="evidence" value="ECO:0007669"/>
    <property type="project" value="InterPro"/>
</dbReference>
<dbReference type="InParanoid" id="A0A6J1WNQ6"/>
<dbReference type="InterPro" id="IPR009080">
    <property type="entry name" value="tRNAsynth_Ia_anticodon-bd"/>
</dbReference>
<sequence>MLENVLEKFYETVLAFITGAHNSVKGQLIKKHCENLSTHGDISFPNTVKSWHEYLNTTVDVDPGVTLLSFMDKQVEDLIEQSKNWVLKIRKVNESKERVYMFIERTHAIRVGLLEASRNNEFIEQSIREGTSRVLSDPVENENSITSLRVKYLTKSIQNLYCINSKCKNSFYNIIVSSKSSNACDGGRKVLCGAVLNAKTGVKETSVSGDEFIRIRQGEMTLIAQHKYGVRVSTDTKWKEFISHLGESAVVFELLQIKPNSAVKINFDCSSTGSSKGAAFILYNCARLETILRTYNDKVIEGSYPALPKYEDVDLSLLTQEDEWCLIFNYILGFPSLIANCVEINEKNCEFRPHLICNFLCSMVRVFSQYYRRVRILTEPRKHMLPVMFARIYMLKTINDTLKTCLHILNIKSVSQM</sequence>
<dbReference type="GO" id="GO:0005524">
    <property type="term" value="F:ATP binding"/>
    <property type="evidence" value="ECO:0007669"/>
    <property type="project" value="InterPro"/>
</dbReference>
<dbReference type="GO" id="GO:0000049">
    <property type="term" value="F:tRNA binding"/>
    <property type="evidence" value="ECO:0007669"/>
    <property type="project" value="TreeGrafter"/>
</dbReference>
<dbReference type="PANTHER" id="PTHR16043:SF1">
    <property type="entry name" value="DALR ANTICODON-BINDING DOMAIN-CONTAINING PROTEIN 3"/>
    <property type="match status" value="1"/>
</dbReference>
<dbReference type="GO" id="GO:0106217">
    <property type="term" value="P:tRNA C3-cytosine methylation"/>
    <property type="evidence" value="ECO:0007669"/>
    <property type="project" value="TreeGrafter"/>
</dbReference>
<dbReference type="SUPFAM" id="SSF47323">
    <property type="entry name" value="Anticodon-binding domain of a subclass of class I aminoacyl-tRNA synthetases"/>
    <property type="match status" value="1"/>
</dbReference>
<name>A0A6J1WNQ6_GALME</name>
<gene>
    <name evidence="3" type="primary">LOC113513187</name>
</gene>
<protein>
    <submittedName>
        <fullName evidence="3">DALR anticodon-binding domain-containing protein 3</fullName>
    </submittedName>
</protein>
<dbReference type="GO" id="GO:0004814">
    <property type="term" value="F:arginine-tRNA ligase activity"/>
    <property type="evidence" value="ECO:0007669"/>
    <property type="project" value="InterPro"/>
</dbReference>
<organism evidence="2 3">
    <name type="scientific">Galleria mellonella</name>
    <name type="common">Greater wax moth</name>
    <dbReference type="NCBI Taxonomy" id="7137"/>
    <lineage>
        <taxon>Eukaryota</taxon>
        <taxon>Metazoa</taxon>
        <taxon>Ecdysozoa</taxon>
        <taxon>Arthropoda</taxon>
        <taxon>Hexapoda</taxon>
        <taxon>Insecta</taxon>
        <taxon>Pterygota</taxon>
        <taxon>Neoptera</taxon>
        <taxon>Endopterygota</taxon>
        <taxon>Lepidoptera</taxon>
        <taxon>Glossata</taxon>
        <taxon>Ditrysia</taxon>
        <taxon>Pyraloidea</taxon>
        <taxon>Pyralidae</taxon>
        <taxon>Galleriinae</taxon>
        <taxon>Galleria</taxon>
    </lineage>
</organism>
<dbReference type="Pfam" id="PF05746">
    <property type="entry name" value="DALR_1"/>
    <property type="match status" value="1"/>
</dbReference>
<accession>A0A6J1WNQ6</accession>
<reference evidence="3" key="1">
    <citation type="submission" date="2025-08" db="UniProtKB">
        <authorList>
            <consortium name="RefSeq"/>
        </authorList>
    </citation>
    <scope>IDENTIFICATION</scope>
    <source>
        <tissue evidence="3">Whole larvae</tissue>
    </source>
</reference>
<dbReference type="SMART" id="SM00836">
    <property type="entry name" value="DALR_1"/>
    <property type="match status" value="1"/>
</dbReference>
<dbReference type="InterPro" id="IPR008909">
    <property type="entry name" value="DALR_anticod-bd"/>
</dbReference>
<keyword evidence="2" id="KW-1185">Reference proteome</keyword>
<dbReference type="Gene3D" id="1.10.730.10">
    <property type="entry name" value="Isoleucyl-tRNA Synthetase, Domain 1"/>
    <property type="match status" value="1"/>
</dbReference>
<dbReference type="KEGG" id="gmw:113513187"/>
<evidence type="ECO:0000313" key="3">
    <source>
        <dbReference type="RefSeq" id="XP_026752969.2"/>
    </source>
</evidence>
<evidence type="ECO:0000259" key="1">
    <source>
        <dbReference type="SMART" id="SM00836"/>
    </source>
</evidence>